<dbReference type="EMBL" id="JACEIK010000485">
    <property type="protein sequence ID" value="MCD7457917.1"/>
    <property type="molecule type" value="Genomic_DNA"/>
</dbReference>
<comment type="caution">
    <text evidence="4">The sequence shown here is derived from an EMBL/GenBank/DDBJ whole genome shotgun (WGS) entry which is preliminary data.</text>
</comment>
<reference evidence="4 5" key="1">
    <citation type="journal article" date="2021" name="BMC Genomics">
        <title>Datura genome reveals duplications of psychoactive alkaloid biosynthetic genes and high mutation rate following tissue culture.</title>
        <authorList>
            <person name="Rajewski A."/>
            <person name="Carter-House D."/>
            <person name="Stajich J."/>
            <person name="Litt A."/>
        </authorList>
    </citation>
    <scope>NUCLEOTIDE SEQUENCE [LARGE SCALE GENOMIC DNA]</scope>
    <source>
        <strain evidence="4">AR-01</strain>
    </source>
</reference>
<accession>A0ABS8SG87</accession>
<evidence type="ECO:0000256" key="1">
    <source>
        <dbReference type="ARBA" id="ARBA00023015"/>
    </source>
</evidence>
<keyword evidence="5" id="KW-1185">Reference proteome</keyword>
<gene>
    <name evidence="4" type="ORF">HAX54_036554</name>
</gene>
<proteinExistence type="inferred from homology"/>
<keyword evidence="1" id="KW-0805">Transcription regulation</keyword>
<sequence>MWCFWISGATIMKIAKQRLLNHISQKSDAYSIIFNPLTTNSGPSTELVQDLDLAELLQASTQLVATRSFDRARKLLSLCNQSASATGTPVQKIVYYFADALQDRIDRETGKMIVTGEEDIDVYSNDVEEFIMDLEPAEFAKRPLYAYHQVTQFTGIQAILDSTITAKRIHLIDPSVKSGSQWTTFMQVVAGRDECPLEHLKISAVGRSTMMMEDVGRRFSAFAAETLKYISFCFKTVVSDLKNLETQVPLK</sequence>
<name>A0ABS8SG87_DATST</name>
<evidence type="ECO:0000313" key="4">
    <source>
        <dbReference type="EMBL" id="MCD7457917.1"/>
    </source>
</evidence>
<comment type="caution">
    <text evidence="3">Lacks conserved residue(s) required for the propagation of feature annotation.</text>
</comment>
<dbReference type="InterPro" id="IPR005202">
    <property type="entry name" value="TF_GRAS"/>
</dbReference>
<dbReference type="PANTHER" id="PTHR31636">
    <property type="entry name" value="OSJNBA0084A10.13 PROTEIN-RELATED"/>
    <property type="match status" value="1"/>
</dbReference>
<protein>
    <submittedName>
        <fullName evidence="4">Uncharacterized protein</fullName>
    </submittedName>
</protein>
<evidence type="ECO:0000313" key="5">
    <source>
        <dbReference type="Proteomes" id="UP000823775"/>
    </source>
</evidence>
<dbReference type="PROSITE" id="PS50985">
    <property type="entry name" value="GRAS"/>
    <property type="match status" value="1"/>
</dbReference>
<dbReference type="Pfam" id="PF03514">
    <property type="entry name" value="GRAS"/>
    <property type="match status" value="1"/>
</dbReference>
<evidence type="ECO:0000256" key="2">
    <source>
        <dbReference type="ARBA" id="ARBA00023163"/>
    </source>
</evidence>
<dbReference type="Proteomes" id="UP000823775">
    <property type="component" value="Unassembled WGS sequence"/>
</dbReference>
<keyword evidence="2" id="KW-0804">Transcription</keyword>
<organism evidence="4 5">
    <name type="scientific">Datura stramonium</name>
    <name type="common">Jimsonweed</name>
    <name type="synonym">Common thornapple</name>
    <dbReference type="NCBI Taxonomy" id="4076"/>
    <lineage>
        <taxon>Eukaryota</taxon>
        <taxon>Viridiplantae</taxon>
        <taxon>Streptophyta</taxon>
        <taxon>Embryophyta</taxon>
        <taxon>Tracheophyta</taxon>
        <taxon>Spermatophyta</taxon>
        <taxon>Magnoliopsida</taxon>
        <taxon>eudicotyledons</taxon>
        <taxon>Gunneridae</taxon>
        <taxon>Pentapetalae</taxon>
        <taxon>asterids</taxon>
        <taxon>lamiids</taxon>
        <taxon>Solanales</taxon>
        <taxon>Solanaceae</taxon>
        <taxon>Solanoideae</taxon>
        <taxon>Datureae</taxon>
        <taxon>Datura</taxon>
    </lineage>
</organism>
<comment type="similarity">
    <text evidence="3">Belongs to the GRAS family.</text>
</comment>
<evidence type="ECO:0000256" key="3">
    <source>
        <dbReference type="PROSITE-ProRule" id="PRU01191"/>
    </source>
</evidence>